<comment type="similarity">
    <text evidence="5 6">Belongs to the LipB family.</text>
</comment>
<feature type="site" description="Lowers pKa of active site Cys" evidence="5 9">
    <location>
        <position position="146"/>
    </location>
</feature>
<feature type="binding site" evidence="5 8">
    <location>
        <begin position="149"/>
        <end position="151"/>
    </location>
    <ligand>
        <name>substrate</name>
    </ligand>
</feature>
<protein>
    <recommendedName>
        <fullName evidence="5 6">Octanoyltransferase</fullName>
        <ecNumber evidence="5 6">2.3.1.181</ecNumber>
    </recommendedName>
    <alternativeName>
        <fullName evidence="5">Lipoate-protein ligase B</fullName>
    </alternativeName>
    <alternativeName>
        <fullName evidence="5">Lipoyl/octanoyl transferase</fullName>
    </alternativeName>
    <alternativeName>
        <fullName evidence="5">Octanoyl-[acyl-carrier-protein]-protein N-octanoyltransferase</fullName>
    </alternativeName>
</protein>
<dbReference type="Gene3D" id="3.30.930.10">
    <property type="entry name" value="Bira Bifunctional Protein, Domain 2"/>
    <property type="match status" value="1"/>
</dbReference>
<evidence type="ECO:0000256" key="3">
    <source>
        <dbReference type="ARBA" id="ARBA00023315"/>
    </source>
</evidence>
<dbReference type="HAMAP" id="MF_00013">
    <property type="entry name" value="LipB"/>
    <property type="match status" value="1"/>
</dbReference>
<dbReference type="CDD" id="cd16444">
    <property type="entry name" value="LipB"/>
    <property type="match status" value="1"/>
</dbReference>
<evidence type="ECO:0000313" key="11">
    <source>
        <dbReference type="EMBL" id="HDL89606.1"/>
    </source>
</evidence>
<feature type="binding site" evidence="5 8">
    <location>
        <begin position="82"/>
        <end position="89"/>
    </location>
    <ligand>
        <name>substrate</name>
    </ligand>
</feature>
<feature type="domain" description="BPL/LPL catalytic" evidence="10">
    <location>
        <begin position="37"/>
        <end position="219"/>
    </location>
</feature>
<proteinExistence type="inferred from homology"/>
<keyword evidence="5" id="KW-0963">Cytoplasm</keyword>
<dbReference type="GO" id="GO:0005737">
    <property type="term" value="C:cytoplasm"/>
    <property type="evidence" value="ECO:0007669"/>
    <property type="project" value="UniProtKB-SubCell"/>
</dbReference>
<dbReference type="PANTHER" id="PTHR10993">
    <property type="entry name" value="OCTANOYLTRANSFERASE"/>
    <property type="match status" value="1"/>
</dbReference>
<evidence type="ECO:0000256" key="7">
    <source>
        <dbReference type="PIRSR" id="PIRSR016262-1"/>
    </source>
</evidence>
<dbReference type="GO" id="GO:0009249">
    <property type="term" value="P:protein lipoylation"/>
    <property type="evidence" value="ECO:0007669"/>
    <property type="project" value="InterPro"/>
</dbReference>
<evidence type="ECO:0000256" key="8">
    <source>
        <dbReference type="PIRSR" id="PIRSR016262-2"/>
    </source>
</evidence>
<comment type="catalytic activity">
    <reaction evidence="5 6">
        <text>octanoyl-[ACP] + L-lysyl-[protein] = N(6)-octanoyl-L-lysyl-[protein] + holo-[ACP] + H(+)</text>
        <dbReference type="Rhea" id="RHEA:17665"/>
        <dbReference type="Rhea" id="RHEA-COMP:9636"/>
        <dbReference type="Rhea" id="RHEA-COMP:9685"/>
        <dbReference type="Rhea" id="RHEA-COMP:9752"/>
        <dbReference type="Rhea" id="RHEA-COMP:9928"/>
        <dbReference type="ChEBI" id="CHEBI:15378"/>
        <dbReference type="ChEBI" id="CHEBI:29969"/>
        <dbReference type="ChEBI" id="CHEBI:64479"/>
        <dbReference type="ChEBI" id="CHEBI:78463"/>
        <dbReference type="ChEBI" id="CHEBI:78809"/>
        <dbReference type="EC" id="2.3.1.181"/>
    </reaction>
</comment>
<comment type="miscellaneous">
    <text evidence="5">In the reaction, the free carboxyl group of octanoic acid is attached via an amide linkage to the epsilon-amino group of a specific lysine residue of lipoyl domains of lipoate-dependent enzymes.</text>
</comment>
<comment type="function">
    <text evidence="4 5 6">Catalyzes the transfer of endogenously produced octanoic acid from octanoyl-acyl-carrier-protein onto the lipoyl domains of lipoate-dependent enzymes. Lipoyl-ACP can also act as a substrate although octanoyl-ACP is likely to be the physiological substrate.</text>
</comment>
<evidence type="ECO:0000256" key="2">
    <source>
        <dbReference type="ARBA" id="ARBA00022679"/>
    </source>
</evidence>
<dbReference type="PIRSF" id="PIRSF016262">
    <property type="entry name" value="LPLase"/>
    <property type="match status" value="1"/>
</dbReference>
<keyword evidence="3 5" id="KW-0012">Acyltransferase</keyword>
<keyword evidence="2 5" id="KW-0808">Transferase</keyword>
<organism evidence="11">
    <name type="scientific">Thermodesulforhabdus norvegica</name>
    <dbReference type="NCBI Taxonomy" id="39841"/>
    <lineage>
        <taxon>Bacteria</taxon>
        <taxon>Pseudomonadati</taxon>
        <taxon>Thermodesulfobacteriota</taxon>
        <taxon>Syntrophobacteria</taxon>
        <taxon>Syntrophobacterales</taxon>
        <taxon>Thermodesulforhabdaceae</taxon>
        <taxon>Thermodesulforhabdus</taxon>
    </lineage>
</organism>
<dbReference type="InterPro" id="IPR004143">
    <property type="entry name" value="BPL_LPL_catalytic"/>
</dbReference>
<dbReference type="PROSITE" id="PS51733">
    <property type="entry name" value="BPL_LPL_CATALYTIC"/>
    <property type="match status" value="1"/>
</dbReference>
<dbReference type="EC" id="2.3.1.181" evidence="5 6"/>
<dbReference type="InterPro" id="IPR000544">
    <property type="entry name" value="Octanoyltransferase"/>
</dbReference>
<evidence type="ECO:0000256" key="1">
    <source>
        <dbReference type="ARBA" id="ARBA00004821"/>
    </source>
</evidence>
<comment type="caution">
    <text evidence="11">The sequence shown here is derived from an EMBL/GenBank/DDBJ whole genome shotgun (WGS) entry which is preliminary data.</text>
</comment>
<gene>
    <name evidence="5 11" type="primary">lipB</name>
    <name evidence="11" type="ORF">ENG14_01735</name>
</gene>
<accession>A0A7C0WUM9</accession>
<feature type="active site" description="Acyl-thioester intermediate" evidence="5 7">
    <location>
        <position position="180"/>
    </location>
</feature>
<comment type="pathway">
    <text evidence="1 5 6">Protein modification; protein lipoylation via endogenous pathway; protein N(6)-(lipoyl)lysine from octanoyl-[acyl-carrier-protein]: step 1/2.</text>
</comment>
<dbReference type="GO" id="GO:0033819">
    <property type="term" value="F:lipoyl(octanoyl) transferase activity"/>
    <property type="evidence" value="ECO:0007669"/>
    <property type="project" value="UniProtKB-EC"/>
</dbReference>
<dbReference type="NCBIfam" id="TIGR00214">
    <property type="entry name" value="lipB"/>
    <property type="match status" value="1"/>
</dbReference>
<feature type="binding site" evidence="5 8">
    <location>
        <begin position="162"/>
        <end position="164"/>
    </location>
    <ligand>
        <name>substrate</name>
    </ligand>
</feature>
<dbReference type="NCBIfam" id="NF010925">
    <property type="entry name" value="PRK14345.1"/>
    <property type="match status" value="1"/>
</dbReference>
<dbReference type="Pfam" id="PF21948">
    <property type="entry name" value="LplA-B_cat"/>
    <property type="match status" value="1"/>
</dbReference>
<dbReference type="Proteomes" id="UP000886355">
    <property type="component" value="Unassembled WGS sequence"/>
</dbReference>
<name>A0A7C0WUM9_9BACT</name>
<evidence type="ECO:0000259" key="10">
    <source>
        <dbReference type="PROSITE" id="PS51733"/>
    </source>
</evidence>
<dbReference type="UniPathway" id="UPA00538">
    <property type="reaction ID" value="UER00592"/>
</dbReference>
<dbReference type="EMBL" id="DQZW01000082">
    <property type="protein sequence ID" value="HDL89606.1"/>
    <property type="molecule type" value="Genomic_DNA"/>
</dbReference>
<dbReference type="InterPro" id="IPR045864">
    <property type="entry name" value="aa-tRNA-synth_II/BPL/LPL"/>
</dbReference>
<dbReference type="PROSITE" id="PS01313">
    <property type="entry name" value="LIPB"/>
    <property type="match status" value="1"/>
</dbReference>
<evidence type="ECO:0000256" key="4">
    <source>
        <dbReference type="ARBA" id="ARBA00024732"/>
    </source>
</evidence>
<dbReference type="AlphaFoldDB" id="A0A7C0WUM9"/>
<dbReference type="SUPFAM" id="SSF55681">
    <property type="entry name" value="Class II aaRS and biotin synthetases"/>
    <property type="match status" value="1"/>
</dbReference>
<dbReference type="PANTHER" id="PTHR10993:SF7">
    <property type="entry name" value="LIPOYLTRANSFERASE 2, MITOCHONDRIAL-RELATED"/>
    <property type="match status" value="1"/>
</dbReference>
<evidence type="ECO:0000256" key="6">
    <source>
        <dbReference type="PIRNR" id="PIRNR016262"/>
    </source>
</evidence>
<evidence type="ECO:0000256" key="9">
    <source>
        <dbReference type="PIRSR" id="PIRSR016262-3"/>
    </source>
</evidence>
<sequence>MNDLSDKKWLCIELPVTEYREAWSLQSNLVAARKDKSIDTDVVLLLEHPPVFTIGNNGGLKNLTVSKKSLEKAGIPLIRIERGGDITFHGPGQLVMYPIIDLRTARLSVPDHIEKFEEVMIRAAQDWGIRAQRNPMNRGIWVGKNKLGSVGIAIRHGISFHGMALNVNLSLEPFGWINPCGLQEITMTSMEQELSHKVAMNQVSEAVKRHLETVFGVELVMTSLSELEGLQEKEL</sequence>
<dbReference type="InterPro" id="IPR020605">
    <property type="entry name" value="Octanoyltransferase_CS"/>
</dbReference>
<comment type="subcellular location">
    <subcellularLocation>
        <location evidence="5">Cytoplasm</location>
    </subcellularLocation>
</comment>
<reference evidence="11" key="1">
    <citation type="journal article" date="2020" name="mSystems">
        <title>Genome- and Community-Level Interaction Insights into Carbon Utilization and Element Cycling Functions of Hydrothermarchaeota in Hydrothermal Sediment.</title>
        <authorList>
            <person name="Zhou Z."/>
            <person name="Liu Y."/>
            <person name="Xu W."/>
            <person name="Pan J."/>
            <person name="Luo Z.H."/>
            <person name="Li M."/>
        </authorList>
    </citation>
    <scope>NUCLEOTIDE SEQUENCE [LARGE SCALE GENOMIC DNA]</scope>
    <source>
        <strain evidence="11">HyVt-19</strain>
    </source>
</reference>
<evidence type="ECO:0000256" key="5">
    <source>
        <dbReference type="HAMAP-Rule" id="MF_00013"/>
    </source>
</evidence>